<evidence type="ECO:0000313" key="1">
    <source>
        <dbReference type="EMBL" id="JAH57120.1"/>
    </source>
</evidence>
<dbReference type="AlphaFoldDB" id="A0A0E9TW18"/>
<organism evidence="1">
    <name type="scientific">Anguilla anguilla</name>
    <name type="common">European freshwater eel</name>
    <name type="synonym">Muraena anguilla</name>
    <dbReference type="NCBI Taxonomy" id="7936"/>
    <lineage>
        <taxon>Eukaryota</taxon>
        <taxon>Metazoa</taxon>
        <taxon>Chordata</taxon>
        <taxon>Craniata</taxon>
        <taxon>Vertebrata</taxon>
        <taxon>Euteleostomi</taxon>
        <taxon>Actinopterygii</taxon>
        <taxon>Neopterygii</taxon>
        <taxon>Teleostei</taxon>
        <taxon>Anguilliformes</taxon>
        <taxon>Anguillidae</taxon>
        <taxon>Anguilla</taxon>
    </lineage>
</organism>
<protein>
    <submittedName>
        <fullName evidence="1">Uncharacterized protein</fullName>
    </submittedName>
</protein>
<name>A0A0E9TW18_ANGAN</name>
<dbReference type="EMBL" id="GBXM01051457">
    <property type="protein sequence ID" value="JAH57120.1"/>
    <property type="molecule type" value="Transcribed_RNA"/>
</dbReference>
<sequence>MINSLNIGTQPYSFFGHPVGKYYTDWLKIRNNLINNIKEI</sequence>
<reference evidence="1" key="1">
    <citation type="submission" date="2014-11" db="EMBL/GenBank/DDBJ databases">
        <authorList>
            <person name="Amaro Gonzalez C."/>
        </authorList>
    </citation>
    <scope>NUCLEOTIDE SEQUENCE</scope>
</reference>
<reference evidence="1" key="2">
    <citation type="journal article" date="2015" name="Fish Shellfish Immunol.">
        <title>Early steps in the European eel (Anguilla anguilla)-Vibrio vulnificus interaction in the gills: Role of the RtxA13 toxin.</title>
        <authorList>
            <person name="Callol A."/>
            <person name="Pajuelo D."/>
            <person name="Ebbesson L."/>
            <person name="Teles M."/>
            <person name="MacKenzie S."/>
            <person name="Amaro C."/>
        </authorList>
    </citation>
    <scope>NUCLEOTIDE SEQUENCE</scope>
</reference>
<accession>A0A0E9TW18</accession>
<proteinExistence type="predicted"/>